<reference evidence="2 4" key="1">
    <citation type="submission" date="2015-07" db="EMBL/GenBank/DDBJ databases">
        <title>Fjat-14205 dsm 2895.</title>
        <authorList>
            <person name="Liu B."/>
            <person name="Wang J."/>
            <person name="Zhu Y."/>
            <person name="Liu G."/>
            <person name="Chen Q."/>
            <person name="Chen Z."/>
            <person name="Lan J."/>
            <person name="Che J."/>
            <person name="Ge C."/>
            <person name="Shi H."/>
            <person name="Pan Z."/>
            <person name="Liu X."/>
        </authorList>
    </citation>
    <scope>NUCLEOTIDE SEQUENCE [LARGE SCALE GENOMIC DNA]</scope>
    <source>
        <strain evidence="2 4">DSM 2895</strain>
    </source>
</reference>
<dbReference type="GeneID" id="42307312"/>
<dbReference type="Gene3D" id="3.40.50.410">
    <property type="entry name" value="von Willebrand factor, type A domain"/>
    <property type="match status" value="1"/>
</dbReference>
<dbReference type="Proteomes" id="UP000182836">
    <property type="component" value="Unassembled WGS sequence"/>
</dbReference>
<proteinExistence type="predicted"/>
<gene>
    <name evidence="2" type="ORF">AF333_19355</name>
    <name evidence="3" type="ORF">SAMN04487909_110160</name>
</gene>
<evidence type="ECO:0008006" key="6">
    <source>
        <dbReference type="Google" id="ProtNLM"/>
    </source>
</evidence>
<dbReference type="InterPro" id="IPR008912">
    <property type="entry name" value="Uncharacterised_CoxE"/>
</dbReference>
<evidence type="ECO:0000313" key="5">
    <source>
        <dbReference type="Proteomes" id="UP000182836"/>
    </source>
</evidence>
<dbReference type="EMBL" id="FNED01000010">
    <property type="protein sequence ID" value="SDJ02388.1"/>
    <property type="molecule type" value="Genomic_DNA"/>
</dbReference>
<dbReference type="InterPro" id="IPR011195">
    <property type="entry name" value="UCP010256"/>
</dbReference>
<protein>
    <recommendedName>
        <fullName evidence="6">VWA containing CoxE family protein</fullName>
    </recommendedName>
</protein>
<reference evidence="3 5" key="2">
    <citation type="submission" date="2016-10" db="EMBL/GenBank/DDBJ databases">
        <authorList>
            <person name="de Groot N.N."/>
        </authorList>
    </citation>
    <scope>NUCLEOTIDE SEQUENCE [LARGE SCALE GENOMIC DNA]</scope>
    <source>
        <strain evidence="3 5">DSM 2895</strain>
    </source>
</reference>
<feature type="compositionally biased region" description="Basic and acidic residues" evidence="1">
    <location>
        <begin position="90"/>
        <end position="114"/>
    </location>
</feature>
<name>A0A0D1Y0S5_ANEMI</name>
<dbReference type="EMBL" id="LGUG01000004">
    <property type="protein sequence ID" value="KON97308.1"/>
    <property type="molecule type" value="Genomic_DNA"/>
</dbReference>
<dbReference type="PATRIC" id="fig|47500.8.peg.5040"/>
<dbReference type="OrthoDB" id="9790469at2"/>
<organism evidence="2 4">
    <name type="scientific">Aneurinibacillus migulanus</name>
    <name type="common">Bacillus migulanus</name>
    <dbReference type="NCBI Taxonomy" id="47500"/>
    <lineage>
        <taxon>Bacteria</taxon>
        <taxon>Bacillati</taxon>
        <taxon>Bacillota</taxon>
        <taxon>Bacilli</taxon>
        <taxon>Bacillales</taxon>
        <taxon>Paenibacillaceae</taxon>
        <taxon>Aneurinibacillus group</taxon>
        <taxon>Aneurinibacillus</taxon>
    </lineage>
</organism>
<dbReference type="RefSeq" id="WP_043064810.1">
    <property type="nucleotide sequence ID" value="NZ_BJOA01000243.1"/>
</dbReference>
<dbReference type="PIRSF" id="PIRSF010256">
    <property type="entry name" value="CoxE_vWa"/>
    <property type="match status" value="1"/>
</dbReference>
<accession>A0A0D1Y0S5</accession>
<dbReference type="Pfam" id="PF05762">
    <property type="entry name" value="VWA_CoxE"/>
    <property type="match status" value="1"/>
</dbReference>
<dbReference type="AlphaFoldDB" id="A0A0D1Y0S5"/>
<dbReference type="PANTHER" id="PTHR39338">
    <property type="entry name" value="BLL5662 PROTEIN-RELATED"/>
    <property type="match status" value="1"/>
</dbReference>
<dbReference type="Proteomes" id="UP000037269">
    <property type="component" value="Unassembled WGS sequence"/>
</dbReference>
<dbReference type="InterPro" id="IPR036465">
    <property type="entry name" value="vWFA_dom_sf"/>
</dbReference>
<keyword evidence="4" id="KW-1185">Reference proteome</keyword>
<feature type="region of interest" description="Disordered" evidence="1">
    <location>
        <begin position="90"/>
        <end position="122"/>
    </location>
</feature>
<dbReference type="CDD" id="cd00198">
    <property type="entry name" value="vWFA"/>
    <property type="match status" value="1"/>
</dbReference>
<dbReference type="STRING" id="47500.AF333_19355"/>
<evidence type="ECO:0000313" key="3">
    <source>
        <dbReference type="EMBL" id="SDJ02388.1"/>
    </source>
</evidence>
<dbReference type="SUPFAM" id="SSF53300">
    <property type="entry name" value="vWA-like"/>
    <property type="match status" value="1"/>
</dbReference>
<evidence type="ECO:0000256" key="1">
    <source>
        <dbReference type="SAM" id="MobiDB-lite"/>
    </source>
</evidence>
<evidence type="ECO:0000313" key="2">
    <source>
        <dbReference type="EMBL" id="KON97308.1"/>
    </source>
</evidence>
<evidence type="ECO:0000313" key="4">
    <source>
        <dbReference type="Proteomes" id="UP000037269"/>
    </source>
</evidence>
<dbReference type="PANTHER" id="PTHR39338:SF6">
    <property type="entry name" value="BLL5662 PROTEIN"/>
    <property type="match status" value="1"/>
</dbReference>
<sequence>MYRVLSGHILRFCRHLRQNGVNVGPGEAMDALRALEAVDMADERDFHSALRLVLCSNPEEQEKFDRIYRLYFHSQYKKDGETGVPLFSEEAHTGHEKKKEELTTQRENGKRQERQAPGSAFAALSNDKMEESKGFSLSARLALYDVSSPVTPRIPQEKEAEMLKSARELSHQLRLRKSRRWKPMKHGVRPDIRKTFRRSVAYGGEVLSLARKGKPPCQAEFVLLCDGSRSMAGIAEMMLQFAWALTRSAKRVETFLFSTHLKRVTGQFKLAFGKTRPKLSVQGTEWGGSTRIGESLDAFVSRYGSRLLNPNTIVIIASDGLDTGGIEELEVAMRIIRRKAAGVIWLNPLLSLPGYLPEARGMKTALPYIDVFTSVDSLFSGLRWLKSIR</sequence>